<dbReference type="InterPro" id="IPR037066">
    <property type="entry name" value="Plug_dom_sf"/>
</dbReference>
<evidence type="ECO:0000256" key="11">
    <source>
        <dbReference type="ARBA" id="ARBA00023237"/>
    </source>
</evidence>
<evidence type="ECO:0000313" key="16">
    <source>
        <dbReference type="EMBL" id="UXC19945.1"/>
    </source>
</evidence>
<evidence type="ECO:0000256" key="4">
    <source>
        <dbReference type="ARBA" id="ARBA00022452"/>
    </source>
</evidence>
<keyword evidence="5" id="KW-0406">Ion transport</keyword>
<evidence type="ECO:0000256" key="14">
    <source>
        <dbReference type="SAM" id="MobiDB-lite"/>
    </source>
</evidence>
<dbReference type="PROSITE" id="PS52016">
    <property type="entry name" value="TONB_DEPENDENT_REC_3"/>
    <property type="match status" value="1"/>
</dbReference>
<gene>
    <name evidence="16" type="ORF">N4T19_07530</name>
</gene>
<feature type="compositionally biased region" description="Polar residues" evidence="14">
    <location>
        <begin position="170"/>
        <end position="183"/>
    </location>
</feature>
<evidence type="ECO:0000256" key="1">
    <source>
        <dbReference type="ARBA" id="ARBA00004571"/>
    </source>
</evidence>
<dbReference type="Pfam" id="PF07715">
    <property type="entry name" value="Plug"/>
    <property type="match status" value="1"/>
</dbReference>
<name>A0ABY6A117_9BURK</name>
<keyword evidence="6 12" id="KW-0812">Transmembrane</keyword>
<reference evidence="16" key="1">
    <citation type="submission" date="2022-09" db="EMBL/GenBank/DDBJ databases">
        <title>Bacterial diversity in gut of crayfish and pufferfish.</title>
        <authorList>
            <person name="Huang Y."/>
        </authorList>
    </citation>
    <scope>NUCLEOTIDE SEQUENCE</scope>
    <source>
        <strain evidence="16">PR12</strain>
    </source>
</reference>
<dbReference type="CDD" id="cd01347">
    <property type="entry name" value="ligand_gated_channel"/>
    <property type="match status" value="1"/>
</dbReference>
<dbReference type="InterPro" id="IPR010105">
    <property type="entry name" value="TonB_sidphr_rcpt"/>
</dbReference>
<keyword evidence="11 12" id="KW-0998">Cell outer membrane</keyword>
<evidence type="ECO:0000313" key="17">
    <source>
        <dbReference type="Proteomes" id="UP001058290"/>
    </source>
</evidence>
<dbReference type="Gene3D" id="2.170.130.10">
    <property type="entry name" value="TonB-dependent receptor, plug domain"/>
    <property type="match status" value="1"/>
</dbReference>
<dbReference type="Gene3D" id="3.55.50.30">
    <property type="match status" value="1"/>
</dbReference>
<keyword evidence="9 12" id="KW-0472">Membrane</keyword>
<keyword evidence="7" id="KW-0408">Iron</keyword>
<organism evidence="16 17">
    <name type="scientific">Comamonas squillarum</name>
    <dbReference type="NCBI Taxonomy" id="2977320"/>
    <lineage>
        <taxon>Bacteria</taxon>
        <taxon>Pseudomonadati</taxon>
        <taxon>Pseudomonadota</taxon>
        <taxon>Betaproteobacteria</taxon>
        <taxon>Burkholderiales</taxon>
        <taxon>Comamonadaceae</taxon>
        <taxon>Comamonas</taxon>
    </lineage>
</organism>
<evidence type="ECO:0000256" key="12">
    <source>
        <dbReference type="PROSITE-ProRule" id="PRU01360"/>
    </source>
</evidence>
<keyword evidence="3 12" id="KW-0813">Transport</keyword>
<accession>A0ABY6A117</accession>
<dbReference type="Pfam" id="PF00593">
    <property type="entry name" value="TonB_dep_Rec_b-barrel"/>
    <property type="match status" value="1"/>
</dbReference>
<proteinExistence type="inferred from homology"/>
<comment type="similarity">
    <text evidence="2 12 13">Belongs to the TonB-dependent receptor family.</text>
</comment>
<evidence type="ECO:0000256" key="10">
    <source>
        <dbReference type="ARBA" id="ARBA00023170"/>
    </source>
</evidence>
<dbReference type="Gene3D" id="2.40.170.20">
    <property type="entry name" value="TonB-dependent receptor, beta-barrel domain"/>
    <property type="match status" value="1"/>
</dbReference>
<feature type="domain" description="Secretin/TonB short N-terminal" evidence="15">
    <location>
        <begin position="75"/>
        <end position="126"/>
    </location>
</feature>
<keyword evidence="17" id="KW-1185">Reference proteome</keyword>
<evidence type="ECO:0000256" key="6">
    <source>
        <dbReference type="ARBA" id="ARBA00022692"/>
    </source>
</evidence>
<comment type="subcellular location">
    <subcellularLocation>
        <location evidence="1 12">Cell outer membrane</location>
        <topology evidence="1 12">Multi-pass membrane protein</topology>
    </subcellularLocation>
</comment>
<dbReference type="InterPro" id="IPR000531">
    <property type="entry name" value="Beta-barrel_TonB"/>
</dbReference>
<evidence type="ECO:0000256" key="3">
    <source>
        <dbReference type="ARBA" id="ARBA00022448"/>
    </source>
</evidence>
<evidence type="ECO:0000256" key="13">
    <source>
        <dbReference type="RuleBase" id="RU003357"/>
    </source>
</evidence>
<keyword evidence="4 12" id="KW-1134">Transmembrane beta strand</keyword>
<dbReference type="NCBIfam" id="TIGR01783">
    <property type="entry name" value="TonB-siderophor"/>
    <property type="match status" value="1"/>
</dbReference>
<keyword evidence="10 16" id="KW-0675">Receptor</keyword>
<dbReference type="SMART" id="SM00965">
    <property type="entry name" value="STN"/>
    <property type="match status" value="1"/>
</dbReference>
<dbReference type="RefSeq" id="WP_260719786.1">
    <property type="nucleotide sequence ID" value="NZ_CP104377.1"/>
</dbReference>
<feature type="region of interest" description="Disordered" evidence="14">
    <location>
        <begin position="159"/>
        <end position="183"/>
    </location>
</feature>
<evidence type="ECO:0000259" key="15">
    <source>
        <dbReference type="SMART" id="SM00965"/>
    </source>
</evidence>
<dbReference type="InterPro" id="IPR039426">
    <property type="entry name" value="TonB-dep_rcpt-like"/>
</dbReference>
<dbReference type="InterPro" id="IPR036942">
    <property type="entry name" value="Beta-barrel_TonB_sf"/>
</dbReference>
<protein>
    <submittedName>
        <fullName evidence="16">TonB-dependent receptor</fullName>
    </submittedName>
</protein>
<sequence>MTLSSHRRSRHRERFALALLHGAIRATLVGGSAAGLALAAPWALAAEPAAGAKSYAIAAGPLSDVLAQYAATAGVQLVFEQSTLAGLRSGGLQGSYGEAEGFAQLLRGSGFEVVKQGGATYVLRKLPAANPAAAGSAAGASDMTLNTVTVTAAVQRSGTTEGSGSYAAAHSSTSSKLNLSQRETPQTLTVITRQQMDDAGMTSVDDALRAVSGVFAVDGGSIGANYYSRGFSMQAQVDGMATPSGIDSGNRSPKFDSAFVDRVEVLQGAAGLMAGAGSPGGTVNMVLKRPTDTFQAQGEVQLGSWKERRLVGDVSGPLIDSGVIRGRLVAVADNSESFTDYVYRDRYAGYGIVEADLGPTTTLSASVQLQKDTSRGHFGVPLAADGSDAGLPRSSFWGDADHRSVRDYNIYTVGLAQQLAGAWSLKANYAWQKTNNDIENFSSLSGNLNPVTGDGLFIGSRQRNYTSVMHANVVDVYATGPFDFLGRRHELTLGVNGTSYRDENAGTGYSSTTPINVYTFDPEGLGPIPDGLRASTSKTKTSNMGVYGVARWSLTDALKLITGTRISNYERKNSLTGVVAPKEKGVVTPYAGLVYDINAQYSAYASYSDIFNPQTNRSQDGNVLDPVVGANYEVGIKGELLNKRLNVSAAVFRLAQSNLAVLDSSVPNNPSNVCGGACYTAAGKVVSQGFDLGVNGQVSRELNLAAGYTYTSAEYVAGPQKDQRFRTEQPRHSMRLAANYQLPGTQWSLGGNVAATNKAYKNGGSGANAWTIEQGALVLVGLNAKYRITPKTQLNMVVSNLTDRSYRHLYGREYAPFGEPRKFSANLRHDF</sequence>
<evidence type="ECO:0000256" key="2">
    <source>
        <dbReference type="ARBA" id="ARBA00009810"/>
    </source>
</evidence>
<evidence type="ECO:0000256" key="7">
    <source>
        <dbReference type="ARBA" id="ARBA00023004"/>
    </source>
</evidence>
<evidence type="ECO:0000256" key="5">
    <source>
        <dbReference type="ARBA" id="ARBA00022496"/>
    </source>
</evidence>
<keyword evidence="5" id="KW-0410">Iron transport</keyword>
<keyword evidence="8 13" id="KW-0798">TonB box</keyword>
<dbReference type="InterPro" id="IPR011662">
    <property type="entry name" value="Secretin/TonB_short_N"/>
</dbReference>
<evidence type="ECO:0000256" key="9">
    <source>
        <dbReference type="ARBA" id="ARBA00023136"/>
    </source>
</evidence>
<evidence type="ECO:0000256" key="8">
    <source>
        <dbReference type="ARBA" id="ARBA00023077"/>
    </source>
</evidence>
<dbReference type="PANTHER" id="PTHR32552:SF74">
    <property type="entry name" value="HYDROXAMATE SIDEROPHORE RECEPTOR FHUE"/>
    <property type="match status" value="1"/>
</dbReference>
<dbReference type="EMBL" id="CP104377">
    <property type="protein sequence ID" value="UXC19945.1"/>
    <property type="molecule type" value="Genomic_DNA"/>
</dbReference>
<dbReference type="PANTHER" id="PTHR32552">
    <property type="entry name" value="FERRICHROME IRON RECEPTOR-RELATED"/>
    <property type="match status" value="1"/>
</dbReference>
<dbReference type="SUPFAM" id="SSF56935">
    <property type="entry name" value="Porins"/>
    <property type="match status" value="1"/>
</dbReference>
<dbReference type="InterPro" id="IPR012910">
    <property type="entry name" value="Plug_dom"/>
</dbReference>
<dbReference type="Proteomes" id="UP001058290">
    <property type="component" value="Chromosome"/>
</dbReference>